<dbReference type="Pfam" id="PF26639">
    <property type="entry name" value="Het-6_barrel"/>
    <property type="match status" value="1"/>
</dbReference>
<dbReference type="Pfam" id="PF06985">
    <property type="entry name" value="HET"/>
    <property type="match status" value="1"/>
</dbReference>
<evidence type="ECO:0000313" key="3">
    <source>
        <dbReference type="Proteomes" id="UP001194746"/>
    </source>
</evidence>
<dbReference type="EMBL" id="VCAU01000046">
    <property type="protein sequence ID" value="KAF9888535.1"/>
    <property type="molecule type" value="Genomic_DNA"/>
</dbReference>
<dbReference type="PANTHER" id="PTHR24148">
    <property type="entry name" value="ANKYRIN REPEAT DOMAIN-CONTAINING PROTEIN 39 HOMOLOG-RELATED"/>
    <property type="match status" value="1"/>
</dbReference>
<evidence type="ECO:0000259" key="1">
    <source>
        <dbReference type="Pfam" id="PF06985"/>
    </source>
</evidence>
<gene>
    <name evidence="2" type="ORF">FE257_008642</name>
</gene>
<dbReference type="Proteomes" id="UP001194746">
    <property type="component" value="Unassembled WGS sequence"/>
</dbReference>
<dbReference type="AlphaFoldDB" id="A0AAD4GTD9"/>
<keyword evidence="3" id="KW-1185">Reference proteome</keyword>
<evidence type="ECO:0000313" key="2">
    <source>
        <dbReference type="EMBL" id="KAF9888535.1"/>
    </source>
</evidence>
<proteinExistence type="predicted"/>
<dbReference type="PANTHER" id="PTHR24148:SF73">
    <property type="entry name" value="HET DOMAIN PROTEIN (AFU_ORTHOLOGUE AFUA_8G01020)"/>
    <property type="match status" value="1"/>
</dbReference>
<reference evidence="2" key="1">
    <citation type="journal article" date="2019" name="Beilstein J. Org. Chem.">
        <title>Nanangenines: drimane sesquiterpenoids as the dominant metabolite cohort of a novel Australian fungus, Aspergillus nanangensis.</title>
        <authorList>
            <person name="Lacey H.J."/>
            <person name="Gilchrist C.L.M."/>
            <person name="Crombie A."/>
            <person name="Kalaitzis J.A."/>
            <person name="Vuong D."/>
            <person name="Rutledge P.J."/>
            <person name="Turner P."/>
            <person name="Pitt J.I."/>
            <person name="Lacey E."/>
            <person name="Chooi Y.H."/>
            <person name="Piggott A.M."/>
        </authorList>
    </citation>
    <scope>NUCLEOTIDE SEQUENCE</scope>
    <source>
        <strain evidence="2">MST-FP2251</strain>
    </source>
</reference>
<organism evidence="2 3">
    <name type="scientific">Aspergillus nanangensis</name>
    <dbReference type="NCBI Taxonomy" id="2582783"/>
    <lineage>
        <taxon>Eukaryota</taxon>
        <taxon>Fungi</taxon>
        <taxon>Dikarya</taxon>
        <taxon>Ascomycota</taxon>
        <taxon>Pezizomycotina</taxon>
        <taxon>Eurotiomycetes</taxon>
        <taxon>Eurotiomycetidae</taxon>
        <taxon>Eurotiales</taxon>
        <taxon>Aspergillaceae</taxon>
        <taxon>Aspergillus</taxon>
        <taxon>Aspergillus subgen. Circumdati</taxon>
    </lineage>
</organism>
<protein>
    <recommendedName>
        <fullName evidence="1">Heterokaryon incompatibility domain-containing protein</fullName>
    </recommendedName>
</protein>
<sequence length="658" mass="74800">MSGTTPHPVYSPLDPTKSELRLLSLLSPETQDFDEPIHCFLTTESLDDGAPAYCALSYTWGSEVPSHSITINSLPFLITANLLHFLQRYRRMKDASTNWPLDGVPLWVDAICINQEDIPERNAQVQMMRRLYGGSLTVLAWLGVEAEESEYTIKTINEVGSTLDRMSTPDTDSAYMEAVSPHRDDLFKAGETTPRSNRFWDGFRSLFDRPFWTRAWIAQEIILSRSETVFLCGPSMVPYKFLVTLVGWLYWAAGRPCPSFADAEIWQHNTSPLQVRFMRTAGLGDIVFIQGLLAGRFRVKNSESMAKTIILGTHHRLASDPRDKIFSILGLFDYPMKADYSLSVEEVYITFARTCMLEENRLELLRYSGHGIFPQWGGDYPRYCVFVPSWASDWDAHSKAPGHVQFYDDTVELHADRHPLSSGSRLFSFQDNFLIAQGIQYDTVSVVKDFEPENEDTSLFWVEYIANHGDKPYVTGIPILQAITRLLLLDREPDTRKELGQSPRPKTMAQSIGAAMMIMQAWYHDDPMKKFRCDSQELLSHQLQHQLDKVEFETLYQQMANIGRDSSLVPFFVQVQVSLRCDHVIFTTAHGYLGWGPPGMQEGDLICVLLGCETPLAMRRVGSRYLNIGPCYVLGIMEGEALQGVHKGSDRLREFYIA</sequence>
<reference evidence="2" key="2">
    <citation type="submission" date="2020-02" db="EMBL/GenBank/DDBJ databases">
        <authorList>
            <person name="Gilchrist C.L.M."/>
            <person name="Chooi Y.-H."/>
        </authorList>
    </citation>
    <scope>NUCLEOTIDE SEQUENCE</scope>
    <source>
        <strain evidence="2">MST-FP2251</strain>
    </source>
</reference>
<dbReference type="InterPro" id="IPR010730">
    <property type="entry name" value="HET"/>
</dbReference>
<name>A0AAD4GTD9_ASPNN</name>
<comment type="caution">
    <text evidence="2">The sequence shown here is derived from an EMBL/GenBank/DDBJ whole genome shotgun (WGS) entry which is preliminary data.</text>
</comment>
<dbReference type="InterPro" id="IPR052895">
    <property type="entry name" value="HetReg/Transcr_Mod"/>
</dbReference>
<feature type="domain" description="Heterokaryon incompatibility" evidence="1">
    <location>
        <begin position="53"/>
        <end position="220"/>
    </location>
</feature>
<accession>A0AAD4GTD9</accession>